<gene>
    <name evidence="1" type="ORF">TNIN_378421</name>
</gene>
<sequence length="221" mass="25470">MSEAYLTRKLYLPQKSDYISEMLRSRSPYPALRRKRRRSWKRNQKTLEEKIKDSSQNCNMQYRCLKCGETSIALVCEIKEKSKTRSCINCNAKGHMASSTECPLFPKPRKGKSKTQADNLKRNNDISMVASGLSYQALNSPTKATRWHHEEMPSASEIKINSKNNETINLKHLMLTKITHPILAYKLLSKCKNILLFPSLLSEMQNLLIVQIQQTNLTVYS</sequence>
<evidence type="ECO:0000313" key="2">
    <source>
        <dbReference type="Proteomes" id="UP000886998"/>
    </source>
</evidence>
<dbReference type="EMBL" id="BMAV01027663">
    <property type="protein sequence ID" value="GFS61220.1"/>
    <property type="molecule type" value="Genomic_DNA"/>
</dbReference>
<dbReference type="Proteomes" id="UP000886998">
    <property type="component" value="Unassembled WGS sequence"/>
</dbReference>
<keyword evidence="2" id="KW-1185">Reference proteome</keyword>
<evidence type="ECO:0000313" key="1">
    <source>
        <dbReference type="EMBL" id="GFS61220.1"/>
    </source>
</evidence>
<dbReference type="AlphaFoldDB" id="A0A8X6IVD6"/>
<comment type="caution">
    <text evidence="1">The sequence shown here is derived from an EMBL/GenBank/DDBJ whole genome shotgun (WGS) entry which is preliminary data.</text>
</comment>
<accession>A0A8X6IVD6</accession>
<protein>
    <submittedName>
        <fullName evidence="1">Uncharacterized protein</fullName>
    </submittedName>
</protein>
<organism evidence="1 2">
    <name type="scientific">Trichonephila inaurata madagascariensis</name>
    <dbReference type="NCBI Taxonomy" id="2747483"/>
    <lineage>
        <taxon>Eukaryota</taxon>
        <taxon>Metazoa</taxon>
        <taxon>Ecdysozoa</taxon>
        <taxon>Arthropoda</taxon>
        <taxon>Chelicerata</taxon>
        <taxon>Arachnida</taxon>
        <taxon>Araneae</taxon>
        <taxon>Araneomorphae</taxon>
        <taxon>Entelegynae</taxon>
        <taxon>Araneoidea</taxon>
        <taxon>Nephilidae</taxon>
        <taxon>Trichonephila</taxon>
        <taxon>Trichonephila inaurata</taxon>
    </lineage>
</organism>
<name>A0A8X6IVD6_9ARAC</name>
<dbReference type="OrthoDB" id="6436624at2759"/>
<proteinExistence type="predicted"/>
<reference evidence="1" key="1">
    <citation type="submission" date="2020-08" db="EMBL/GenBank/DDBJ databases">
        <title>Multicomponent nature underlies the extraordinary mechanical properties of spider dragline silk.</title>
        <authorList>
            <person name="Kono N."/>
            <person name="Nakamura H."/>
            <person name="Mori M."/>
            <person name="Yoshida Y."/>
            <person name="Ohtoshi R."/>
            <person name="Malay A.D."/>
            <person name="Moran D.A.P."/>
            <person name="Tomita M."/>
            <person name="Numata K."/>
            <person name="Arakawa K."/>
        </authorList>
    </citation>
    <scope>NUCLEOTIDE SEQUENCE</scope>
</reference>